<evidence type="ECO:0000256" key="1">
    <source>
        <dbReference type="ARBA" id="ARBA00022849"/>
    </source>
</evidence>
<dbReference type="PROSITE" id="PS50987">
    <property type="entry name" value="HTH_ARSR_2"/>
    <property type="match status" value="1"/>
</dbReference>
<dbReference type="SMART" id="SM00418">
    <property type="entry name" value="HTH_ARSR"/>
    <property type="match status" value="1"/>
</dbReference>
<dbReference type="PRINTS" id="PR00778">
    <property type="entry name" value="HTHARSR"/>
</dbReference>
<dbReference type="InterPro" id="IPR036388">
    <property type="entry name" value="WH-like_DNA-bd_sf"/>
</dbReference>
<dbReference type="Gene3D" id="1.10.10.10">
    <property type="entry name" value="Winged helix-like DNA-binding domain superfamily/Winged helix DNA-binding domain"/>
    <property type="match status" value="1"/>
</dbReference>
<evidence type="ECO:0000256" key="3">
    <source>
        <dbReference type="ARBA" id="ARBA00023125"/>
    </source>
</evidence>
<accession>A0ABS0BXS5</accession>
<dbReference type="EMBL" id="JACBGI020000005">
    <property type="protein sequence ID" value="MBF6057651.1"/>
    <property type="molecule type" value="Genomic_DNA"/>
</dbReference>
<dbReference type="CDD" id="cd00090">
    <property type="entry name" value="HTH_ARSR"/>
    <property type="match status" value="1"/>
</dbReference>
<evidence type="ECO:0000313" key="7">
    <source>
        <dbReference type="Proteomes" id="UP001193680"/>
    </source>
</evidence>
<dbReference type="Proteomes" id="UP001193680">
    <property type="component" value="Unassembled WGS sequence"/>
</dbReference>
<keyword evidence="4" id="KW-0804">Transcription</keyword>
<dbReference type="NCBIfam" id="NF033788">
    <property type="entry name" value="HTH_metalloreg"/>
    <property type="match status" value="1"/>
</dbReference>
<dbReference type="InterPro" id="IPR001845">
    <property type="entry name" value="HTH_ArsR_DNA-bd_dom"/>
</dbReference>
<gene>
    <name evidence="6" type="ORF">H8792_004785</name>
</gene>
<evidence type="ECO:0000259" key="5">
    <source>
        <dbReference type="PROSITE" id="PS50987"/>
    </source>
</evidence>
<comment type="caution">
    <text evidence="6">The sequence shown here is derived from an EMBL/GenBank/DDBJ whole genome shotgun (WGS) entry which is preliminary data.</text>
</comment>
<dbReference type="PANTHER" id="PTHR33154">
    <property type="entry name" value="TRANSCRIPTIONAL REGULATOR, ARSR FAMILY"/>
    <property type="match status" value="1"/>
</dbReference>
<keyword evidence="3" id="KW-0238">DNA-binding</keyword>
<keyword evidence="1" id="KW-0059">Arsenical resistance</keyword>
<organism evidence="6 7">
    <name type="scientific">Thiomicrorhabdus heinhorstiae</name>
    <dbReference type="NCBI Taxonomy" id="2748010"/>
    <lineage>
        <taxon>Bacteria</taxon>
        <taxon>Pseudomonadati</taxon>
        <taxon>Pseudomonadota</taxon>
        <taxon>Gammaproteobacteria</taxon>
        <taxon>Thiotrichales</taxon>
        <taxon>Piscirickettsiaceae</taxon>
        <taxon>Thiomicrorhabdus</taxon>
    </lineage>
</organism>
<protein>
    <submittedName>
        <fullName evidence="6">Helix-turn-helix transcriptional regulator</fullName>
    </submittedName>
</protein>
<name>A0ABS0BXS5_9GAMM</name>
<dbReference type="SUPFAM" id="SSF46785">
    <property type="entry name" value="Winged helix' DNA-binding domain"/>
    <property type="match status" value="1"/>
</dbReference>
<reference evidence="6 7" key="2">
    <citation type="submission" date="2020-11" db="EMBL/GenBank/DDBJ databases">
        <title>Sulfur oxidizing isolate from Hospital Hole Sinkhole.</title>
        <authorList>
            <person name="Scott K.M."/>
        </authorList>
    </citation>
    <scope>NUCLEOTIDE SEQUENCE [LARGE SCALE GENOMIC DNA]</scope>
    <source>
        <strain evidence="6 7">HH1</strain>
    </source>
</reference>
<dbReference type="InterPro" id="IPR036390">
    <property type="entry name" value="WH_DNA-bd_sf"/>
</dbReference>
<feature type="domain" description="HTH arsR-type" evidence="5">
    <location>
        <begin position="3"/>
        <end position="98"/>
    </location>
</feature>
<keyword evidence="7" id="KW-1185">Reference proteome</keyword>
<dbReference type="InterPro" id="IPR051081">
    <property type="entry name" value="HTH_MetalResp_TranReg"/>
</dbReference>
<keyword evidence="2" id="KW-0805">Transcription regulation</keyword>
<dbReference type="InterPro" id="IPR011991">
    <property type="entry name" value="ArsR-like_HTH"/>
</dbReference>
<dbReference type="RefSeq" id="WP_185977793.1">
    <property type="nucleotide sequence ID" value="NZ_JACBGI020000005.1"/>
</dbReference>
<dbReference type="PANTHER" id="PTHR33154:SF18">
    <property type="entry name" value="ARSENICAL RESISTANCE OPERON REPRESSOR"/>
    <property type="match status" value="1"/>
</dbReference>
<sequence length="122" mass="14302">MPENIPSLDDYSQIFKALSEPMRLRILNLLMQRESLCVCQLVEHLQAGQSLISRHLSYLKNTGWVDSYRQGAWMHYQINEERLDTINSTLFKSLLSQFDESREDLQRLQSENQAIPTCQISR</sequence>
<reference evidence="6 7" key="1">
    <citation type="submission" date="2020-06" db="EMBL/GenBank/DDBJ databases">
        <authorList>
            <person name="Scott K."/>
        </authorList>
    </citation>
    <scope>NUCLEOTIDE SEQUENCE [LARGE SCALE GENOMIC DNA]</scope>
    <source>
        <strain evidence="6 7">HH1</strain>
    </source>
</reference>
<evidence type="ECO:0000313" key="6">
    <source>
        <dbReference type="EMBL" id="MBF6057651.1"/>
    </source>
</evidence>
<evidence type="ECO:0000256" key="2">
    <source>
        <dbReference type="ARBA" id="ARBA00023015"/>
    </source>
</evidence>
<proteinExistence type="predicted"/>
<dbReference type="Pfam" id="PF01022">
    <property type="entry name" value="HTH_5"/>
    <property type="match status" value="1"/>
</dbReference>
<evidence type="ECO:0000256" key="4">
    <source>
        <dbReference type="ARBA" id="ARBA00023163"/>
    </source>
</evidence>